<comment type="caution">
    <text evidence="1">The sequence shown here is derived from an EMBL/GenBank/DDBJ whole genome shotgun (WGS) entry which is preliminary data.</text>
</comment>
<accession>A0ABT2X7J6</accession>
<dbReference type="EMBL" id="JAOVQO010000014">
    <property type="protein sequence ID" value="MCU9849324.1"/>
    <property type="molecule type" value="Genomic_DNA"/>
</dbReference>
<dbReference type="Proteomes" id="UP001209535">
    <property type="component" value="Unassembled WGS sequence"/>
</dbReference>
<evidence type="ECO:0000313" key="2">
    <source>
        <dbReference type="Proteomes" id="UP001209535"/>
    </source>
</evidence>
<proteinExistence type="predicted"/>
<sequence length="194" mass="21915">MDGRPTPIHIHGGWCRGYREKGRASDSSPFRSVRSYIVPNATCPVCGETVFFYQSPNGGRVFFDDLGWPWPKHPCTDNQRPAGKPAHPKRTGNILAFRARDGSQLALYDLDDFEDLEGHYKFVFRRQDTNKRRTGILKKSTMKKGGLKLDDFFDAPSFVVDLDKSSGAGLRVDFICARLGKIVRIKMSKDTGER</sequence>
<gene>
    <name evidence="1" type="ORF">OEZ60_15075</name>
</gene>
<reference evidence="1 2" key="1">
    <citation type="submission" date="2022-10" db="EMBL/GenBank/DDBJ databases">
        <title>Defluviimonas sp. nov., isolated from ocean surface sediments.</title>
        <authorList>
            <person name="He W."/>
            <person name="Wang L."/>
            <person name="Zhang D.-F."/>
        </authorList>
    </citation>
    <scope>NUCLEOTIDE SEQUENCE [LARGE SCALE GENOMIC DNA]</scope>
    <source>
        <strain evidence="1 2">WL0024</strain>
    </source>
</reference>
<keyword evidence="2" id="KW-1185">Reference proteome</keyword>
<protein>
    <submittedName>
        <fullName evidence="1">Uncharacterized protein</fullName>
    </submittedName>
</protein>
<name>A0ABT2X7J6_9RHOB</name>
<dbReference type="RefSeq" id="WP_263337887.1">
    <property type="nucleotide sequence ID" value="NZ_JAOVQO010000014.1"/>
</dbReference>
<organism evidence="1 2">
    <name type="scientific">Albidovulum salinarum</name>
    <dbReference type="NCBI Taxonomy" id="2984153"/>
    <lineage>
        <taxon>Bacteria</taxon>
        <taxon>Pseudomonadati</taxon>
        <taxon>Pseudomonadota</taxon>
        <taxon>Alphaproteobacteria</taxon>
        <taxon>Rhodobacterales</taxon>
        <taxon>Paracoccaceae</taxon>
        <taxon>Albidovulum</taxon>
    </lineage>
</organism>
<evidence type="ECO:0000313" key="1">
    <source>
        <dbReference type="EMBL" id="MCU9849324.1"/>
    </source>
</evidence>